<dbReference type="KEGG" id="cic:CICLE_v10013625mg"/>
<reference evidence="2 3" key="1">
    <citation type="submission" date="2013-10" db="EMBL/GenBank/DDBJ databases">
        <authorList>
            <consortium name="International Citrus Genome Consortium"/>
            <person name="Jenkins J."/>
            <person name="Schmutz J."/>
            <person name="Prochnik S."/>
            <person name="Rokhsar D."/>
            <person name="Gmitter F."/>
            <person name="Ollitrault P."/>
            <person name="Machado M."/>
            <person name="Talon M."/>
            <person name="Wincker P."/>
            <person name="Jaillon O."/>
            <person name="Morgante M."/>
        </authorList>
    </citation>
    <scope>NUCLEOTIDE SEQUENCE</scope>
    <source>
        <strain evidence="3">cv. Clemenules</strain>
    </source>
</reference>
<feature type="region of interest" description="Disordered" evidence="1">
    <location>
        <begin position="97"/>
        <end position="116"/>
    </location>
</feature>
<feature type="compositionally biased region" description="Polar residues" evidence="1">
    <location>
        <begin position="31"/>
        <end position="44"/>
    </location>
</feature>
<dbReference type="Proteomes" id="UP000030687">
    <property type="component" value="Unassembled WGS sequence"/>
</dbReference>
<protein>
    <submittedName>
        <fullName evidence="2">Uncharacterized protein</fullName>
    </submittedName>
</protein>
<sequence>MNSSENTSYQAGQAKGQAQEKGNQMMDKVSNAAQSAKDSVQEAGNQMKAKAQGAADSVKNTVGMNNVPSLMFNCDFAINSLKFVVVLAATDFNARPWTTKSIGCRNPRTDSDTAYG</sequence>
<evidence type="ECO:0000313" key="3">
    <source>
        <dbReference type="Proteomes" id="UP000030687"/>
    </source>
</evidence>
<dbReference type="eggNOG" id="ENOG502S8HF">
    <property type="taxonomic scope" value="Eukaryota"/>
</dbReference>
<feature type="region of interest" description="Disordered" evidence="1">
    <location>
        <begin position="1"/>
        <end position="56"/>
    </location>
</feature>
<proteinExistence type="predicted"/>
<evidence type="ECO:0000256" key="1">
    <source>
        <dbReference type="SAM" id="MobiDB-lite"/>
    </source>
</evidence>
<dbReference type="Gramene" id="ESR44102">
    <property type="protein sequence ID" value="ESR44102"/>
    <property type="gene ID" value="CICLE_v10013625mg"/>
</dbReference>
<accession>V4STM4</accession>
<dbReference type="InterPro" id="IPR039624">
    <property type="entry name" value="LEA1/2/D7/KIN2"/>
</dbReference>
<organism evidence="2 3">
    <name type="scientific">Citrus clementina</name>
    <name type="common">Clementine</name>
    <name type="synonym">Citrus deliciosa x Citrus sinensis</name>
    <dbReference type="NCBI Taxonomy" id="85681"/>
    <lineage>
        <taxon>Eukaryota</taxon>
        <taxon>Viridiplantae</taxon>
        <taxon>Streptophyta</taxon>
        <taxon>Embryophyta</taxon>
        <taxon>Tracheophyta</taxon>
        <taxon>Spermatophyta</taxon>
        <taxon>Magnoliopsida</taxon>
        <taxon>eudicotyledons</taxon>
        <taxon>Gunneridae</taxon>
        <taxon>Pentapetalae</taxon>
        <taxon>rosids</taxon>
        <taxon>malvids</taxon>
        <taxon>Sapindales</taxon>
        <taxon>Rutaceae</taxon>
        <taxon>Aurantioideae</taxon>
        <taxon>Citrus</taxon>
    </lineage>
</organism>
<feature type="compositionally biased region" description="Basic and acidic residues" evidence="1">
    <location>
        <begin position="107"/>
        <end position="116"/>
    </location>
</feature>
<dbReference type="STRING" id="85681.V4STM4"/>
<keyword evidence="3" id="KW-1185">Reference proteome</keyword>
<dbReference type="InParanoid" id="V4STM4"/>
<dbReference type="AlphaFoldDB" id="V4STM4"/>
<dbReference type="Gene3D" id="6.10.140.1430">
    <property type="match status" value="1"/>
</dbReference>
<dbReference type="EMBL" id="KI536861">
    <property type="protein sequence ID" value="ESR44102.1"/>
    <property type="molecule type" value="Genomic_DNA"/>
</dbReference>
<evidence type="ECO:0000313" key="2">
    <source>
        <dbReference type="EMBL" id="ESR44102.1"/>
    </source>
</evidence>
<gene>
    <name evidence="2" type="ORF">CICLE_v10013625mg</name>
</gene>
<dbReference type="PANTHER" id="PTHR34191">
    <property type="entry name" value="LATE EMBRYOGENESIS ABUNDANT PROTEIN (LEA) FAMILY PROTEIN"/>
    <property type="match status" value="1"/>
</dbReference>
<name>V4STM4_CITCL</name>
<feature type="compositionally biased region" description="Low complexity" evidence="1">
    <location>
        <begin position="10"/>
        <end position="24"/>
    </location>
</feature>
<dbReference type="PANTHER" id="PTHR34191:SF23">
    <property type="entry name" value="ABA-INDUCIBLE PROTEIN-LIKE"/>
    <property type="match status" value="1"/>
</dbReference>